<dbReference type="InterPro" id="IPR015943">
    <property type="entry name" value="WD40/YVTN_repeat-like_dom_sf"/>
</dbReference>
<dbReference type="CDD" id="cd00200">
    <property type="entry name" value="WD40"/>
    <property type="match status" value="1"/>
</dbReference>
<dbReference type="GO" id="GO:0004672">
    <property type="term" value="F:protein kinase activity"/>
    <property type="evidence" value="ECO:0007669"/>
    <property type="project" value="InterPro"/>
</dbReference>
<feature type="repeat" description="WD" evidence="3">
    <location>
        <begin position="574"/>
        <end position="608"/>
    </location>
</feature>
<evidence type="ECO:0000256" key="1">
    <source>
        <dbReference type="ARBA" id="ARBA00022574"/>
    </source>
</evidence>
<dbReference type="Pfam" id="PF00400">
    <property type="entry name" value="WD40"/>
    <property type="match status" value="4"/>
</dbReference>
<evidence type="ECO:0000256" key="2">
    <source>
        <dbReference type="ARBA" id="ARBA00022737"/>
    </source>
</evidence>
<dbReference type="PROSITE" id="PS50294">
    <property type="entry name" value="WD_REPEATS_REGION"/>
    <property type="match status" value="3"/>
</dbReference>
<dbReference type="SUPFAM" id="SSF50998">
    <property type="entry name" value="Quinoprotein alcohol dehydrogenase-like"/>
    <property type="match status" value="1"/>
</dbReference>
<gene>
    <name evidence="5" type="ORF">BH720_09560</name>
</gene>
<dbReference type="InterPro" id="IPR000719">
    <property type="entry name" value="Prot_kinase_dom"/>
</dbReference>
<dbReference type="InterPro" id="IPR019775">
    <property type="entry name" value="WD40_repeat_CS"/>
</dbReference>
<organism evidence="5">
    <name type="scientific">Desertifilum tharense IPPAS B-1220</name>
    <dbReference type="NCBI Taxonomy" id="1781255"/>
    <lineage>
        <taxon>Bacteria</taxon>
        <taxon>Bacillati</taxon>
        <taxon>Cyanobacteriota</taxon>
        <taxon>Cyanophyceae</taxon>
        <taxon>Desertifilales</taxon>
        <taxon>Desertifilaceae</taxon>
        <taxon>Desertifilum</taxon>
    </lineage>
</organism>
<dbReference type="InterPro" id="IPR020472">
    <property type="entry name" value="WD40_PAC1"/>
</dbReference>
<dbReference type="SMART" id="SM00320">
    <property type="entry name" value="WD40"/>
    <property type="match status" value="7"/>
</dbReference>
<keyword evidence="2" id="KW-0677">Repeat</keyword>
<dbReference type="PANTHER" id="PTHR44129">
    <property type="entry name" value="WD REPEAT-CONTAINING PROTEIN POP1"/>
    <property type="match status" value="1"/>
</dbReference>
<dbReference type="RefSeq" id="WP_069966959.1">
    <property type="nucleotide sequence ID" value="NZ_CM124774.1"/>
</dbReference>
<keyword evidence="1 3" id="KW-0853">WD repeat</keyword>
<dbReference type="SUPFAM" id="SSF56112">
    <property type="entry name" value="Protein kinase-like (PK-like)"/>
    <property type="match status" value="1"/>
</dbReference>
<dbReference type="OrthoDB" id="5782056at2"/>
<dbReference type="EMBL" id="MJGC01000050">
    <property type="protein sequence ID" value="OEJ75479.1"/>
    <property type="molecule type" value="Genomic_DNA"/>
</dbReference>
<dbReference type="InterPro" id="IPR011009">
    <property type="entry name" value="Kinase-like_dom_sf"/>
</dbReference>
<evidence type="ECO:0000259" key="4">
    <source>
        <dbReference type="PROSITE" id="PS50011"/>
    </source>
</evidence>
<proteinExistence type="predicted"/>
<dbReference type="PROSITE" id="PS00678">
    <property type="entry name" value="WD_REPEATS_1"/>
    <property type="match status" value="3"/>
</dbReference>
<dbReference type="GO" id="GO:0005524">
    <property type="term" value="F:ATP binding"/>
    <property type="evidence" value="ECO:0007669"/>
    <property type="project" value="InterPro"/>
</dbReference>
<comment type="caution">
    <text evidence="5">The sequence shown here is derived from an EMBL/GenBank/DDBJ whole genome shotgun (WGS) entry which is preliminary data.</text>
</comment>
<evidence type="ECO:0000256" key="3">
    <source>
        <dbReference type="PROSITE-ProRule" id="PRU00221"/>
    </source>
</evidence>
<dbReference type="Gene3D" id="2.130.10.10">
    <property type="entry name" value="YVTN repeat-like/Quinoprotein amine dehydrogenase"/>
    <property type="match status" value="2"/>
</dbReference>
<dbReference type="STRING" id="1781255.BH720_09560"/>
<dbReference type="InterPro" id="IPR011047">
    <property type="entry name" value="Quinoprotein_ADH-like_sf"/>
</dbReference>
<dbReference type="Gene3D" id="1.10.510.10">
    <property type="entry name" value="Transferase(Phosphotransferase) domain 1"/>
    <property type="match status" value="1"/>
</dbReference>
<dbReference type="PRINTS" id="PR00320">
    <property type="entry name" value="GPROTEINBRPT"/>
</dbReference>
<accession>A0A1E5QLB6</accession>
<feature type="repeat" description="WD" evidence="3">
    <location>
        <begin position="696"/>
        <end position="737"/>
    </location>
</feature>
<protein>
    <recommendedName>
        <fullName evidence="4">Protein kinase domain-containing protein</fullName>
    </recommendedName>
</protein>
<reference evidence="5" key="1">
    <citation type="submission" date="2016-09" db="EMBL/GenBank/DDBJ databases">
        <title>Draft genome of thermotolerant cyanobacterium Desertifilum sp. strain IPPAS B-1220.</title>
        <authorList>
            <person name="Sinetova M.A."/>
            <person name="Bolakhan K."/>
            <person name="Zayadan B.K."/>
            <person name="Mironov K.S."/>
            <person name="Ustinova V."/>
            <person name="Kupriyanova E.V."/>
            <person name="Sidorov R.A."/>
            <person name="Skrypnik A.N."/>
            <person name="Gogoleva N.E."/>
            <person name="Gogolev Y.V."/>
            <person name="Los D.A."/>
        </authorList>
    </citation>
    <scope>NUCLEOTIDE SEQUENCE [LARGE SCALE GENOMIC DNA]</scope>
    <source>
        <strain evidence="5">IPPAS B-1220</strain>
    </source>
</reference>
<sequence>MRFQRLSNRQIVQLDTALEIGAGGEARVFALPGDDRLVAKVYRKSKPLYTRKLAIQLANPPDNPTAAQGHLSFAWPSDLLLAGGTAKGSKTQVAGFLMPRVTGMRPLIDFYNPKTRRTQCPLFNYLYLHRTARNLAAAVSALHARGYAIGDVNESNILLTDTALVTLVDIDSIQVRDPDTGEVYRCPVGKAEFTPPELQGQSFATLDRAPEHDLFGLAVLIFQLLMEGTHPFAGVYKLPGDPPPMEKRIAEGYFPYGRKRVPVTPMPVAPPFEILHPMLQELFIRCFEDGYLNPGVRPDARTWASALSNAEDSLVTCAKNDQHRYSSHLSRCPWCDRASALGGRDPFPSQEAVKRGQHLKPIPQKKIPVQPAPLFPMQRTVKAPATAAKVGLLAPTRARTPVAVSPGISSSSSFRRSSGGPLLEFSLPPVNPLLAGLFILGVALAGIVYGNAPPQLSPISPTPQTEIQTNRIQVDLVQTISTAVPINSLVMSPNGQFFAANDGNGAIALRSLTSNPSLLTLNDRSSPNAALVNAIAITPNGETLISASRSDDAIKVWNLKSNQLTRTLQPQKGVVALAVAPNKQLLATGSRDRTLRLWNLSDGSRLRSFDTLNAGWINAVIITPTEQTLLAGTESGKIYRIHLDTLQAQPPLTSVDLPVEAMVLSADGQTLASSQSQQIYLWDLATGQLKGTLSGREGHYDTVRAIAISPDGRYLASGSADKTIKLWDIGEQKWLGTLNDHNEEVLAIAFSPDGKTLISGSSDRTIKVWQIHSSSQ</sequence>
<evidence type="ECO:0000313" key="5">
    <source>
        <dbReference type="EMBL" id="OEJ75479.1"/>
    </source>
</evidence>
<dbReference type="InterPro" id="IPR050349">
    <property type="entry name" value="WD_LIS1/nudF_dynein_reg"/>
</dbReference>
<feature type="repeat" description="WD" evidence="3">
    <location>
        <begin position="738"/>
        <end position="776"/>
    </location>
</feature>
<feature type="repeat" description="WD" evidence="3">
    <location>
        <begin position="525"/>
        <end position="567"/>
    </location>
</feature>
<feature type="domain" description="Protein kinase" evidence="4">
    <location>
        <begin position="14"/>
        <end position="315"/>
    </location>
</feature>
<dbReference type="InterPro" id="IPR001680">
    <property type="entry name" value="WD40_rpt"/>
</dbReference>
<dbReference type="AlphaFoldDB" id="A0A1E5QLB6"/>
<dbReference type="PROSITE" id="PS50082">
    <property type="entry name" value="WD_REPEATS_2"/>
    <property type="match status" value="4"/>
</dbReference>
<name>A0A1E5QLB6_9CYAN</name>
<dbReference type="PROSITE" id="PS50011">
    <property type="entry name" value="PROTEIN_KINASE_DOM"/>
    <property type="match status" value="1"/>
</dbReference>